<feature type="domain" description="Sigma-54 factor interaction" evidence="6">
    <location>
        <begin position="1"/>
        <end position="224"/>
    </location>
</feature>
<dbReference type="PRINTS" id="PR01590">
    <property type="entry name" value="HTHFIS"/>
</dbReference>
<dbReference type="SUPFAM" id="SSF52540">
    <property type="entry name" value="P-loop containing nucleoside triphosphate hydrolases"/>
    <property type="match status" value="1"/>
</dbReference>
<reference evidence="8" key="1">
    <citation type="journal article" date="2019" name="Int. J. Syst. Evol. Microbiol.">
        <title>The Global Catalogue of Microorganisms (GCM) 10K type strain sequencing project: providing services to taxonomists for standard genome sequencing and annotation.</title>
        <authorList>
            <consortium name="The Broad Institute Genomics Platform"/>
            <consortium name="The Broad Institute Genome Sequencing Center for Infectious Disease"/>
            <person name="Wu L."/>
            <person name="Ma J."/>
        </authorList>
    </citation>
    <scope>NUCLEOTIDE SEQUENCE [LARGE SCALE GENOMIC DNA]</scope>
    <source>
        <strain evidence="8">JCM 17805</strain>
    </source>
</reference>
<dbReference type="InterPro" id="IPR025944">
    <property type="entry name" value="Sigma_54_int_dom_CS"/>
</dbReference>
<evidence type="ECO:0000259" key="6">
    <source>
        <dbReference type="PROSITE" id="PS50045"/>
    </source>
</evidence>
<proteinExistence type="predicted"/>
<keyword evidence="3" id="KW-0805">Transcription regulation</keyword>
<dbReference type="PROSITE" id="PS00688">
    <property type="entry name" value="SIGMA54_INTERACT_3"/>
    <property type="match status" value="1"/>
</dbReference>
<evidence type="ECO:0000256" key="4">
    <source>
        <dbReference type="ARBA" id="ARBA00023125"/>
    </source>
</evidence>
<dbReference type="Pfam" id="PF00158">
    <property type="entry name" value="Sigma54_activat"/>
    <property type="match status" value="1"/>
</dbReference>
<accession>A0ABP8V5G3</accession>
<dbReference type="InterPro" id="IPR009057">
    <property type="entry name" value="Homeodomain-like_sf"/>
</dbReference>
<dbReference type="Gene3D" id="1.10.8.60">
    <property type="match status" value="1"/>
</dbReference>
<dbReference type="SMART" id="SM00382">
    <property type="entry name" value="AAA"/>
    <property type="match status" value="1"/>
</dbReference>
<evidence type="ECO:0000256" key="1">
    <source>
        <dbReference type="ARBA" id="ARBA00022741"/>
    </source>
</evidence>
<dbReference type="InterPro" id="IPR002197">
    <property type="entry name" value="HTH_Fis"/>
</dbReference>
<gene>
    <name evidence="7" type="ORF">GCM10023116_33140</name>
</gene>
<keyword evidence="4" id="KW-0238">DNA-binding</keyword>
<dbReference type="PANTHER" id="PTHR32071">
    <property type="entry name" value="TRANSCRIPTIONAL REGULATORY PROTEIN"/>
    <property type="match status" value="1"/>
</dbReference>
<name>A0ABP8V5G3_9GAMM</name>
<sequence length="310" mass="34856">MEALFERIQCVAPTESSVYINGETGTGKELLANAIHQLSPRKDGPFIALNCANLTDDLAESQLFGHTKGSFTGATKDQPGFLSQADKGTLFLDEVVDLSPRVQSKLLRALQEQTFQPLGSTQSQTFDTRVISAAATPLRQAVAEGQFREDLFYRLNVIPLKLPPLRERHHDKPLLFRHFLSHYSAQQRKPREWLLSQALTDWINSYPWPGNIRELQNVCAFVSSCIPAHQLSIDKTMLPEDILMGDQRIAANRQASIGCRRPADITRDELLAVLQRNNGNKAQTARQLGISRMTLYRLLQQMEIDTEMTA</sequence>
<dbReference type="Pfam" id="PF02954">
    <property type="entry name" value="HTH_8"/>
    <property type="match status" value="1"/>
</dbReference>
<dbReference type="PROSITE" id="PS50045">
    <property type="entry name" value="SIGMA54_INTERACT_4"/>
    <property type="match status" value="1"/>
</dbReference>
<evidence type="ECO:0000256" key="5">
    <source>
        <dbReference type="ARBA" id="ARBA00023163"/>
    </source>
</evidence>
<keyword evidence="1" id="KW-0547">Nucleotide-binding</keyword>
<organism evidence="7 8">
    <name type="scientific">Kistimonas scapharcae</name>
    <dbReference type="NCBI Taxonomy" id="1036133"/>
    <lineage>
        <taxon>Bacteria</taxon>
        <taxon>Pseudomonadati</taxon>
        <taxon>Pseudomonadota</taxon>
        <taxon>Gammaproteobacteria</taxon>
        <taxon>Oceanospirillales</taxon>
        <taxon>Endozoicomonadaceae</taxon>
        <taxon>Kistimonas</taxon>
    </lineage>
</organism>
<keyword evidence="8" id="KW-1185">Reference proteome</keyword>
<dbReference type="Gene3D" id="1.10.10.60">
    <property type="entry name" value="Homeodomain-like"/>
    <property type="match status" value="1"/>
</dbReference>
<dbReference type="SUPFAM" id="SSF46689">
    <property type="entry name" value="Homeodomain-like"/>
    <property type="match status" value="1"/>
</dbReference>
<dbReference type="Pfam" id="PF25601">
    <property type="entry name" value="AAA_lid_14"/>
    <property type="match status" value="1"/>
</dbReference>
<dbReference type="InterPro" id="IPR002078">
    <property type="entry name" value="Sigma_54_int"/>
</dbReference>
<protein>
    <recommendedName>
        <fullName evidence="6">Sigma-54 factor interaction domain-containing protein</fullName>
    </recommendedName>
</protein>
<dbReference type="InterPro" id="IPR025662">
    <property type="entry name" value="Sigma_54_int_dom_ATP-bd_1"/>
</dbReference>
<dbReference type="InterPro" id="IPR058031">
    <property type="entry name" value="AAA_lid_NorR"/>
</dbReference>
<evidence type="ECO:0000313" key="7">
    <source>
        <dbReference type="EMBL" id="GAA4651031.1"/>
    </source>
</evidence>
<dbReference type="InterPro" id="IPR027417">
    <property type="entry name" value="P-loop_NTPase"/>
</dbReference>
<dbReference type="PROSITE" id="PS00675">
    <property type="entry name" value="SIGMA54_INTERACT_1"/>
    <property type="match status" value="1"/>
</dbReference>
<dbReference type="Proteomes" id="UP001500604">
    <property type="component" value="Unassembled WGS sequence"/>
</dbReference>
<dbReference type="CDD" id="cd00009">
    <property type="entry name" value="AAA"/>
    <property type="match status" value="1"/>
</dbReference>
<keyword evidence="2" id="KW-0067">ATP-binding</keyword>
<comment type="caution">
    <text evidence="7">The sequence shown here is derived from an EMBL/GenBank/DDBJ whole genome shotgun (WGS) entry which is preliminary data.</text>
</comment>
<dbReference type="PROSITE" id="PS00676">
    <property type="entry name" value="SIGMA54_INTERACT_2"/>
    <property type="match status" value="1"/>
</dbReference>
<evidence type="ECO:0000256" key="3">
    <source>
        <dbReference type="ARBA" id="ARBA00023015"/>
    </source>
</evidence>
<evidence type="ECO:0000256" key="2">
    <source>
        <dbReference type="ARBA" id="ARBA00022840"/>
    </source>
</evidence>
<evidence type="ECO:0000313" key="8">
    <source>
        <dbReference type="Proteomes" id="UP001500604"/>
    </source>
</evidence>
<dbReference type="Gene3D" id="3.40.50.300">
    <property type="entry name" value="P-loop containing nucleotide triphosphate hydrolases"/>
    <property type="match status" value="1"/>
</dbReference>
<dbReference type="EMBL" id="BAABFL010000434">
    <property type="protein sequence ID" value="GAA4651031.1"/>
    <property type="molecule type" value="Genomic_DNA"/>
</dbReference>
<keyword evidence="5" id="KW-0804">Transcription</keyword>
<dbReference type="InterPro" id="IPR025943">
    <property type="entry name" value="Sigma_54_int_dom_ATP-bd_2"/>
</dbReference>
<dbReference type="InterPro" id="IPR003593">
    <property type="entry name" value="AAA+_ATPase"/>
</dbReference>